<keyword evidence="1" id="KW-0732">Signal</keyword>
<dbReference type="Proteomes" id="UP001207116">
    <property type="component" value="Unassembled WGS sequence"/>
</dbReference>
<feature type="signal peptide" evidence="1">
    <location>
        <begin position="1"/>
        <end position="21"/>
    </location>
</feature>
<dbReference type="AlphaFoldDB" id="A0AAE3MNV1"/>
<comment type="caution">
    <text evidence="2">The sequence shown here is derived from an EMBL/GenBank/DDBJ whole genome shotgun (WGS) entry which is preliminary data.</text>
</comment>
<feature type="chain" id="PRO_5042011173" evidence="1">
    <location>
        <begin position="22"/>
        <end position="340"/>
    </location>
</feature>
<organism evidence="2 3">
    <name type="scientific">Lentiprolixibacter aurantiacus</name>
    <dbReference type="NCBI Taxonomy" id="2993939"/>
    <lineage>
        <taxon>Bacteria</taxon>
        <taxon>Pseudomonadati</taxon>
        <taxon>Bacteroidota</taxon>
        <taxon>Flavobacteriia</taxon>
        <taxon>Flavobacteriales</taxon>
        <taxon>Flavobacteriaceae</taxon>
        <taxon>Lentiprolixibacter</taxon>
    </lineage>
</organism>
<protein>
    <submittedName>
        <fullName evidence="2">DUF3500 domain-containing protein</fullName>
    </submittedName>
</protein>
<dbReference type="Pfam" id="PF12006">
    <property type="entry name" value="DUF3500"/>
    <property type="match status" value="1"/>
</dbReference>
<sequence length="340" mass="38615">MSKHYLLLITLNCLLIVPAGAQDLVDRAHAFLNSLSPELQREAQFSIEDDERKNFHFIPKMRKGPNFHDMGPDQKKAALALLGASLSDQGYQKSIEIMELENVLLSMGQDYKFPDGSPVRDPLRYHLTVFGEPSREAPWGWRFEGHHISLNFTSHSGKVISSTPSFFGSNPGIVSIEPYTGRQVLKKESTLALDLVNSLSDTQLGQARFSETAPRGIFTGIEREVALLEPMGISYTALTHGQQEAFMDLLEVYIGNYIFDFAEVLRRKIMEAGVDKLHFAWAGGMKWGQPHYYRIQGPMLIIEYDNTQDDANHVHTVVRDLTNDFAEDFLREHYEKEHKN</sequence>
<gene>
    <name evidence="2" type="ORF">OO016_13575</name>
</gene>
<evidence type="ECO:0000313" key="3">
    <source>
        <dbReference type="Proteomes" id="UP001207116"/>
    </source>
</evidence>
<reference evidence="2" key="1">
    <citation type="submission" date="2022-11" db="EMBL/GenBank/DDBJ databases">
        <title>The characterization of three novel Bacteroidetes species and genomic analysis of their roles in tidal elemental geochemical cycles.</title>
        <authorList>
            <person name="Ma K.-J."/>
        </authorList>
    </citation>
    <scope>NUCLEOTIDE SEQUENCE</scope>
    <source>
        <strain evidence="2">M415</strain>
    </source>
</reference>
<evidence type="ECO:0000256" key="1">
    <source>
        <dbReference type="SAM" id="SignalP"/>
    </source>
</evidence>
<dbReference type="RefSeq" id="WP_266015098.1">
    <property type="nucleotide sequence ID" value="NZ_JAPFQP010000004.1"/>
</dbReference>
<dbReference type="PANTHER" id="PTHR37489">
    <property type="entry name" value="DUF3500 DOMAIN-CONTAINING PROTEIN"/>
    <property type="match status" value="1"/>
</dbReference>
<dbReference type="EMBL" id="JAPFQP010000004">
    <property type="protein sequence ID" value="MCX2720638.1"/>
    <property type="molecule type" value="Genomic_DNA"/>
</dbReference>
<dbReference type="InterPro" id="IPR021889">
    <property type="entry name" value="DUF3500"/>
</dbReference>
<name>A0AAE3MNV1_9FLAO</name>
<dbReference type="PANTHER" id="PTHR37489:SF1">
    <property type="entry name" value="DUF3500 DOMAIN-CONTAINING PROTEIN"/>
    <property type="match status" value="1"/>
</dbReference>
<accession>A0AAE3MNV1</accession>
<proteinExistence type="predicted"/>
<keyword evidence="3" id="KW-1185">Reference proteome</keyword>
<evidence type="ECO:0000313" key="2">
    <source>
        <dbReference type="EMBL" id="MCX2720638.1"/>
    </source>
</evidence>